<dbReference type="Pfam" id="PF00126">
    <property type="entry name" value="HTH_1"/>
    <property type="match status" value="1"/>
</dbReference>
<dbReference type="AlphaFoldDB" id="A0A2T3J9G9"/>
<dbReference type="InterPro" id="IPR036390">
    <property type="entry name" value="WH_DNA-bd_sf"/>
</dbReference>
<dbReference type="SUPFAM" id="SSF46785">
    <property type="entry name" value="Winged helix' DNA-binding domain"/>
    <property type="match status" value="1"/>
</dbReference>
<evidence type="ECO:0000256" key="2">
    <source>
        <dbReference type="ARBA" id="ARBA00023015"/>
    </source>
</evidence>
<evidence type="ECO:0000259" key="5">
    <source>
        <dbReference type="PROSITE" id="PS50931"/>
    </source>
</evidence>
<feature type="domain" description="HTH lysR-type" evidence="5">
    <location>
        <begin position="1"/>
        <end position="59"/>
    </location>
</feature>
<proteinExistence type="inferred from homology"/>
<sequence length="297" mass="33184">MYSFEQLKIFVAVCECGSFSAAARQLKRAQSGVSQSVSNLEIALNQQLFDRSRNVPVLTAQGTALLPIAKSILHQQLHFDQKVASLDQQHEHELVLAIEESLVDAKLLEKLSELADQFPITNIEIVSASTFDVEKMVSEGTAQIGIIYADGKMQNEMDFFTLGYNRFITVVSPSHPLSSLKSVKDTDLRNYRQIVQRSSQGKELWFSYGISIKAWYASNHLMLLHLAQQGIGWAVIPESLAASAIREGKLVSLNLEYEPNGWINTIDCITSRRHQSGPVLQAVCSMLKTYMKSEIFT</sequence>
<keyword evidence="2" id="KW-0805">Transcription regulation</keyword>
<dbReference type="SUPFAM" id="SSF53850">
    <property type="entry name" value="Periplasmic binding protein-like II"/>
    <property type="match status" value="1"/>
</dbReference>
<dbReference type="PROSITE" id="PS50931">
    <property type="entry name" value="HTH_LYSR"/>
    <property type="match status" value="1"/>
</dbReference>
<keyword evidence="7" id="KW-1185">Reference proteome</keyword>
<accession>A0A2T3J9G9</accession>
<keyword evidence="4" id="KW-0804">Transcription</keyword>
<gene>
    <name evidence="6" type="ORF">C9J12_22490</name>
</gene>
<protein>
    <submittedName>
        <fullName evidence="6">LysR family transcriptional regulator</fullName>
    </submittedName>
</protein>
<dbReference type="PANTHER" id="PTHR30126:SF91">
    <property type="entry name" value="LYSR FAMILY TRANSCRIPTIONAL REGULATOR"/>
    <property type="match status" value="1"/>
</dbReference>
<dbReference type="CDD" id="cd05466">
    <property type="entry name" value="PBP2_LTTR_substrate"/>
    <property type="match status" value="1"/>
</dbReference>
<dbReference type="PRINTS" id="PR00039">
    <property type="entry name" value="HTHLYSR"/>
</dbReference>
<dbReference type="RefSeq" id="WP_107244741.1">
    <property type="nucleotide sequence ID" value="NZ_PYMJ01000030.1"/>
</dbReference>
<evidence type="ECO:0000313" key="7">
    <source>
        <dbReference type="Proteomes" id="UP000240987"/>
    </source>
</evidence>
<evidence type="ECO:0000256" key="4">
    <source>
        <dbReference type="ARBA" id="ARBA00023163"/>
    </source>
</evidence>
<dbReference type="Pfam" id="PF03466">
    <property type="entry name" value="LysR_substrate"/>
    <property type="match status" value="1"/>
</dbReference>
<evidence type="ECO:0000256" key="3">
    <source>
        <dbReference type="ARBA" id="ARBA00023125"/>
    </source>
</evidence>
<dbReference type="InterPro" id="IPR036388">
    <property type="entry name" value="WH-like_DNA-bd_sf"/>
</dbReference>
<dbReference type="OrthoDB" id="196624at2"/>
<dbReference type="GO" id="GO:0003700">
    <property type="term" value="F:DNA-binding transcription factor activity"/>
    <property type="evidence" value="ECO:0007669"/>
    <property type="project" value="InterPro"/>
</dbReference>
<name>A0A2T3J9G9_9GAMM</name>
<evidence type="ECO:0000256" key="1">
    <source>
        <dbReference type="ARBA" id="ARBA00009437"/>
    </source>
</evidence>
<evidence type="ECO:0000313" key="6">
    <source>
        <dbReference type="EMBL" id="PSU45475.1"/>
    </source>
</evidence>
<dbReference type="Gene3D" id="3.40.190.290">
    <property type="match status" value="1"/>
</dbReference>
<comment type="similarity">
    <text evidence="1">Belongs to the LysR transcriptional regulatory family.</text>
</comment>
<dbReference type="PANTHER" id="PTHR30126">
    <property type="entry name" value="HTH-TYPE TRANSCRIPTIONAL REGULATOR"/>
    <property type="match status" value="1"/>
</dbReference>
<dbReference type="InterPro" id="IPR000847">
    <property type="entry name" value="LysR_HTH_N"/>
</dbReference>
<keyword evidence="3" id="KW-0238">DNA-binding</keyword>
<dbReference type="FunFam" id="1.10.10.10:FF:000001">
    <property type="entry name" value="LysR family transcriptional regulator"/>
    <property type="match status" value="1"/>
</dbReference>
<dbReference type="Proteomes" id="UP000240987">
    <property type="component" value="Unassembled WGS sequence"/>
</dbReference>
<dbReference type="EMBL" id="PYMJ01000030">
    <property type="protein sequence ID" value="PSU45475.1"/>
    <property type="molecule type" value="Genomic_DNA"/>
</dbReference>
<reference evidence="6 7" key="1">
    <citation type="submission" date="2018-01" db="EMBL/GenBank/DDBJ databases">
        <title>Whole genome sequencing of Histamine producing bacteria.</title>
        <authorList>
            <person name="Butler K."/>
        </authorList>
    </citation>
    <scope>NUCLEOTIDE SEQUENCE [LARGE SCALE GENOMIC DNA]</scope>
    <source>
        <strain evidence="6 7">JCM 12947</strain>
    </source>
</reference>
<dbReference type="Gene3D" id="1.10.10.10">
    <property type="entry name" value="Winged helix-like DNA-binding domain superfamily/Winged helix DNA-binding domain"/>
    <property type="match status" value="1"/>
</dbReference>
<comment type="caution">
    <text evidence="6">The sequence shown here is derived from an EMBL/GenBank/DDBJ whole genome shotgun (WGS) entry which is preliminary data.</text>
</comment>
<dbReference type="GO" id="GO:0000976">
    <property type="term" value="F:transcription cis-regulatory region binding"/>
    <property type="evidence" value="ECO:0007669"/>
    <property type="project" value="TreeGrafter"/>
</dbReference>
<organism evidence="6 7">
    <name type="scientific">Photobacterium frigidiphilum</name>
    <dbReference type="NCBI Taxonomy" id="264736"/>
    <lineage>
        <taxon>Bacteria</taxon>
        <taxon>Pseudomonadati</taxon>
        <taxon>Pseudomonadota</taxon>
        <taxon>Gammaproteobacteria</taxon>
        <taxon>Vibrionales</taxon>
        <taxon>Vibrionaceae</taxon>
        <taxon>Photobacterium</taxon>
    </lineage>
</organism>
<dbReference type="InterPro" id="IPR005119">
    <property type="entry name" value="LysR_subst-bd"/>
</dbReference>